<dbReference type="Gramene" id="mRNA:HanXRQr2_Chr09g0369541">
    <property type="protein sequence ID" value="CDS:HanXRQr2_Chr09g0369541.1"/>
    <property type="gene ID" value="HanXRQr2_Chr09g0369541"/>
</dbReference>
<reference evidence="1" key="1">
    <citation type="journal article" date="2017" name="Nature">
        <title>The sunflower genome provides insights into oil metabolism, flowering and Asterid evolution.</title>
        <authorList>
            <person name="Badouin H."/>
            <person name="Gouzy J."/>
            <person name="Grassa C.J."/>
            <person name="Murat F."/>
            <person name="Staton S.E."/>
            <person name="Cottret L."/>
            <person name="Lelandais-Briere C."/>
            <person name="Owens G.L."/>
            <person name="Carrere S."/>
            <person name="Mayjonade B."/>
            <person name="Legrand L."/>
            <person name="Gill N."/>
            <person name="Kane N.C."/>
            <person name="Bowers J.E."/>
            <person name="Hubner S."/>
            <person name="Bellec A."/>
            <person name="Berard A."/>
            <person name="Berges H."/>
            <person name="Blanchet N."/>
            <person name="Boniface M.C."/>
            <person name="Brunel D."/>
            <person name="Catrice O."/>
            <person name="Chaidir N."/>
            <person name="Claudel C."/>
            <person name="Donnadieu C."/>
            <person name="Faraut T."/>
            <person name="Fievet G."/>
            <person name="Helmstetter N."/>
            <person name="King M."/>
            <person name="Knapp S.J."/>
            <person name="Lai Z."/>
            <person name="Le Paslier M.C."/>
            <person name="Lippi Y."/>
            <person name="Lorenzon L."/>
            <person name="Mandel J.R."/>
            <person name="Marage G."/>
            <person name="Marchand G."/>
            <person name="Marquand E."/>
            <person name="Bret-Mestries E."/>
            <person name="Morien E."/>
            <person name="Nambeesan S."/>
            <person name="Nguyen T."/>
            <person name="Pegot-Espagnet P."/>
            <person name="Pouilly N."/>
            <person name="Raftis F."/>
            <person name="Sallet E."/>
            <person name="Schiex T."/>
            <person name="Thomas J."/>
            <person name="Vandecasteele C."/>
            <person name="Vares D."/>
            <person name="Vear F."/>
            <person name="Vautrin S."/>
            <person name="Crespi M."/>
            <person name="Mangin B."/>
            <person name="Burke J.M."/>
            <person name="Salse J."/>
            <person name="Munos S."/>
            <person name="Vincourt P."/>
            <person name="Rieseberg L.H."/>
            <person name="Langlade N.B."/>
        </authorList>
    </citation>
    <scope>NUCLEOTIDE SEQUENCE</scope>
    <source>
        <tissue evidence="1">Leaves</tissue>
    </source>
</reference>
<comment type="caution">
    <text evidence="1">The sequence shown here is derived from an EMBL/GenBank/DDBJ whole genome shotgun (WGS) entry which is preliminary data.</text>
</comment>
<dbReference type="Proteomes" id="UP000215914">
    <property type="component" value="Unassembled WGS sequence"/>
</dbReference>
<dbReference type="AlphaFoldDB" id="A0A9K3I3C9"/>
<name>A0A9K3I3C9_HELAN</name>
<reference evidence="1" key="2">
    <citation type="submission" date="2020-06" db="EMBL/GenBank/DDBJ databases">
        <title>Helianthus annuus Genome sequencing and assembly Release 2.</title>
        <authorList>
            <person name="Gouzy J."/>
            <person name="Langlade N."/>
            <person name="Munos S."/>
        </authorList>
    </citation>
    <scope>NUCLEOTIDE SEQUENCE</scope>
    <source>
        <tissue evidence="1">Leaves</tissue>
    </source>
</reference>
<organism evidence="1 2">
    <name type="scientific">Helianthus annuus</name>
    <name type="common">Common sunflower</name>
    <dbReference type="NCBI Taxonomy" id="4232"/>
    <lineage>
        <taxon>Eukaryota</taxon>
        <taxon>Viridiplantae</taxon>
        <taxon>Streptophyta</taxon>
        <taxon>Embryophyta</taxon>
        <taxon>Tracheophyta</taxon>
        <taxon>Spermatophyta</taxon>
        <taxon>Magnoliopsida</taxon>
        <taxon>eudicotyledons</taxon>
        <taxon>Gunneridae</taxon>
        <taxon>Pentapetalae</taxon>
        <taxon>asterids</taxon>
        <taxon>campanulids</taxon>
        <taxon>Asterales</taxon>
        <taxon>Asteraceae</taxon>
        <taxon>Asteroideae</taxon>
        <taxon>Heliantheae alliance</taxon>
        <taxon>Heliantheae</taxon>
        <taxon>Helianthus</taxon>
    </lineage>
</organism>
<keyword evidence="2" id="KW-1185">Reference proteome</keyword>
<dbReference type="EMBL" id="MNCJ02000324">
    <property type="protein sequence ID" value="KAF5789297.1"/>
    <property type="molecule type" value="Genomic_DNA"/>
</dbReference>
<proteinExistence type="predicted"/>
<accession>A0A9K3I3C9</accession>
<evidence type="ECO:0000313" key="2">
    <source>
        <dbReference type="Proteomes" id="UP000215914"/>
    </source>
</evidence>
<gene>
    <name evidence="1" type="ORF">HanXRQr2_Chr09g0369541</name>
</gene>
<evidence type="ECO:0000313" key="1">
    <source>
        <dbReference type="EMBL" id="KAF5789297.1"/>
    </source>
</evidence>
<sequence>MNIVQLTVEASVWHKFINKDFLSIIITIANKRHQVNVVKCTKCIDLSLKFRFPKVGHRIPPFDGYNVTSFFTKNLTFVHFSESTPSND</sequence>
<protein>
    <submittedName>
        <fullName evidence="1">Uncharacterized protein</fullName>
    </submittedName>
</protein>